<feature type="transmembrane region" description="Helical" evidence="1">
    <location>
        <begin position="464"/>
        <end position="484"/>
    </location>
</feature>
<dbReference type="Pfam" id="PF20176">
    <property type="entry name" value="DUF6541"/>
    <property type="match status" value="1"/>
</dbReference>
<feature type="transmembrane region" description="Helical" evidence="1">
    <location>
        <begin position="403"/>
        <end position="423"/>
    </location>
</feature>
<gene>
    <name evidence="2" type="ORF">HHJ77_06920</name>
</gene>
<keyword evidence="1" id="KW-0472">Membrane</keyword>
<feature type="transmembrane region" description="Helical" evidence="1">
    <location>
        <begin position="59"/>
        <end position="79"/>
    </location>
</feature>
<keyword evidence="1" id="KW-1133">Transmembrane helix</keyword>
<feature type="transmembrane region" description="Helical" evidence="1">
    <location>
        <begin position="206"/>
        <end position="234"/>
    </location>
</feature>
<sequence>MVSFLIAVVALAVFLVLPGTLLMLALGLRPLPAAALGAPATVGILAVAAQILSCLHVPWNLATAVVSGLLLGIILLLGLRWRHIFRREVLASLYSKVRNGEQGQTWFHRPESSASNQSAAPRWIFLPSMLGAFLMAGFFQLWPFLSQLGDYSAPAQLFDSMFHYSGIRYIADTGDAGWIGSLDGVYGSNFHHVYYPNQWHLLAALFVPWASVTLIANALFFALVAVCFPLGVALLAEYAWGRHSGAIPLAVLLSPATLVFPYYIGLLQNLYPYVLATIWWLPLAWVVLKSGDAFVQNTWRQPGKIAVSCLVFLAALQAHPSIFGFVSMLVFLSCFSFAVTGRFNRKWLGWALTFGLLLVGLAAATVLSRHGFLRKAHLSDDDTSWYRAVGSALHISQLYASPWWALTPLFLVMFLGLLVHAITKGDWRFLGWWLAVGVLVLATKLNLGLLKVITGLWYGAHDRIASGAVAILPVFAAGGILWIIQAAGGAFSRIRQRAEDSFRPTQVLTTNYDRGVSLGVVLLLVITTATYIPYAWQNRRDLAMISYIPGKQFHAPWVSEAEFAAQGKLHLGKRSLVIGDPSSGAGLLYARANIPVVYPSLADTARGPQEEWLANHFNEIHTNPEVCQLVRELGVTHFYDDATGAAAHDFQFPGFHDVDVSRGFTEVARADQARVYRIEACRNH</sequence>
<feature type="transmembrane region" description="Helical" evidence="1">
    <location>
        <begin position="347"/>
        <end position="367"/>
    </location>
</feature>
<feature type="transmembrane region" description="Helical" evidence="1">
    <location>
        <begin position="33"/>
        <end position="53"/>
    </location>
</feature>
<keyword evidence="1" id="KW-0812">Transmembrane</keyword>
<accession>A0A7Y0UTW2</accession>
<proteinExistence type="predicted"/>
<name>A0A7Y0UTW2_9ACTO</name>
<dbReference type="AlphaFoldDB" id="A0A7Y0UTW2"/>
<dbReference type="EMBL" id="JABCUS010000013">
    <property type="protein sequence ID" value="NMX03661.1"/>
    <property type="molecule type" value="Genomic_DNA"/>
</dbReference>
<evidence type="ECO:0000313" key="3">
    <source>
        <dbReference type="Proteomes" id="UP000575397"/>
    </source>
</evidence>
<feature type="transmembrane region" description="Helical" evidence="1">
    <location>
        <begin position="6"/>
        <end position="26"/>
    </location>
</feature>
<evidence type="ECO:0000313" key="2">
    <source>
        <dbReference type="EMBL" id="NMX03661.1"/>
    </source>
</evidence>
<feature type="transmembrane region" description="Helical" evidence="1">
    <location>
        <begin position="429"/>
        <end position="452"/>
    </location>
</feature>
<feature type="transmembrane region" description="Helical" evidence="1">
    <location>
        <begin position="246"/>
        <end position="264"/>
    </location>
</feature>
<feature type="transmembrane region" description="Helical" evidence="1">
    <location>
        <begin position="516"/>
        <end position="536"/>
    </location>
</feature>
<dbReference type="InterPro" id="IPR046671">
    <property type="entry name" value="DUF6541"/>
</dbReference>
<feature type="transmembrane region" description="Helical" evidence="1">
    <location>
        <begin position="309"/>
        <end position="341"/>
    </location>
</feature>
<evidence type="ECO:0000256" key="1">
    <source>
        <dbReference type="SAM" id="Phobius"/>
    </source>
</evidence>
<dbReference type="RefSeq" id="WP_169762772.1">
    <property type="nucleotide sequence ID" value="NZ_JABCUQ010000008.1"/>
</dbReference>
<feature type="transmembrane region" description="Helical" evidence="1">
    <location>
        <begin position="123"/>
        <end position="142"/>
    </location>
</feature>
<comment type="caution">
    <text evidence="2">The sequence shown here is derived from an EMBL/GenBank/DDBJ whole genome shotgun (WGS) entry which is preliminary data.</text>
</comment>
<feature type="transmembrane region" description="Helical" evidence="1">
    <location>
        <begin position="270"/>
        <end position="288"/>
    </location>
</feature>
<reference evidence="2 3" key="1">
    <citation type="submission" date="2020-04" db="EMBL/GenBank/DDBJ databases">
        <title>Antimicrobial susceptibility and clonality of vaginal-derived multi-drug resistant Mobiluncus isolates in China.</title>
        <authorList>
            <person name="Zhang X."/>
        </authorList>
    </citation>
    <scope>NUCLEOTIDE SEQUENCE [LARGE SCALE GENOMIC DNA]</scope>
    <source>
        <strain evidence="2 3">12</strain>
    </source>
</reference>
<organism evidence="2 3">
    <name type="scientific">Mobiluncus mulieris</name>
    <dbReference type="NCBI Taxonomy" id="2052"/>
    <lineage>
        <taxon>Bacteria</taxon>
        <taxon>Bacillati</taxon>
        <taxon>Actinomycetota</taxon>
        <taxon>Actinomycetes</taxon>
        <taxon>Actinomycetales</taxon>
        <taxon>Actinomycetaceae</taxon>
        <taxon>Mobiluncus</taxon>
    </lineage>
</organism>
<protein>
    <recommendedName>
        <fullName evidence="4">Beta-carotene 15,15'-monooxygenase</fullName>
    </recommendedName>
</protein>
<dbReference type="Proteomes" id="UP000575397">
    <property type="component" value="Unassembled WGS sequence"/>
</dbReference>
<evidence type="ECO:0008006" key="4">
    <source>
        <dbReference type="Google" id="ProtNLM"/>
    </source>
</evidence>